<evidence type="ECO:0000256" key="1">
    <source>
        <dbReference type="SAM" id="MobiDB-lite"/>
    </source>
</evidence>
<keyword evidence="3" id="KW-1185">Reference proteome</keyword>
<proteinExistence type="predicted"/>
<dbReference type="Proteomes" id="UP000317650">
    <property type="component" value="Chromosome 1"/>
</dbReference>
<organism evidence="2 3">
    <name type="scientific">Musa balbisiana</name>
    <name type="common">Banana</name>
    <dbReference type="NCBI Taxonomy" id="52838"/>
    <lineage>
        <taxon>Eukaryota</taxon>
        <taxon>Viridiplantae</taxon>
        <taxon>Streptophyta</taxon>
        <taxon>Embryophyta</taxon>
        <taxon>Tracheophyta</taxon>
        <taxon>Spermatophyta</taxon>
        <taxon>Magnoliopsida</taxon>
        <taxon>Liliopsida</taxon>
        <taxon>Zingiberales</taxon>
        <taxon>Musaceae</taxon>
        <taxon>Musa</taxon>
    </lineage>
</organism>
<reference evidence="2 3" key="1">
    <citation type="journal article" date="2019" name="Nat. Plants">
        <title>Genome sequencing of Musa balbisiana reveals subgenome evolution and function divergence in polyploid bananas.</title>
        <authorList>
            <person name="Yao X."/>
        </authorList>
    </citation>
    <scope>NUCLEOTIDE SEQUENCE [LARGE SCALE GENOMIC DNA]</scope>
    <source>
        <strain evidence="3">cv. DH-PKW</strain>
        <tissue evidence="2">Leaves</tissue>
    </source>
</reference>
<dbReference type="EMBL" id="PYDT01000004">
    <property type="protein sequence ID" value="THU62082.1"/>
    <property type="molecule type" value="Genomic_DNA"/>
</dbReference>
<name>A0A4S8JLH9_MUSBA</name>
<comment type="caution">
    <text evidence="2">The sequence shown here is derived from an EMBL/GenBank/DDBJ whole genome shotgun (WGS) entry which is preliminary data.</text>
</comment>
<feature type="compositionally biased region" description="Low complexity" evidence="1">
    <location>
        <begin position="29"/>
        <end position="47"/>
    </location>
</feature>
<protein>
    <submittedName>
        <fullName evidence="2">Uncharacterized protein</fullName>
    </submittedName>
</protein>
<accession>A0A4S8JLH9</accession>
<feature type="region of interest" description="Disordered" evidence="1">
    <location>
        <begin position="1"/>
        <end position="47"/>
    </location>
</feature>
<evidence type="ECO:0000313" key="2">
    <source>
        <dbReference type="EMBL" id="THU62082.1"/>
    </source>
</evidence>
<evidence type="ECO:0000313" key="3">
    <source>
        <dbReference type="Proteomes" id="UP000317650"/>
    </source>
</evidence>
<dbReference type="AlphaFoldDB" id="A0A4S8JLH9"/>
<sequence>MGAQQNPKPVPSRCQPMKKDTPQGPKSNTPAASASSRTHTASSMAPAAASLSTMRLSLSSTASSATISPGNCGLPPCSCNQADSTFAYFAFSSKHFSRLSRSPSRSRRPDSIVLARSRSASCTLPKRSISTSIRGWNCFASRWRRAYRRSMASRLEAREASAAGGGVMLQW</sequence>
<gene>
    <name evidence="2" type="ORF">C4D60_Mb01t01410</name>
</gene>